<organism evidence="1 2">
    <name type="scientific">Enterococcus silesiacus</name>
    <dbReference type="NCBI Taxonomy" id="332949"/>
    <lineage>
        <taxon>Bacteria</taxon>
        <taxon>Bacillati</taxon>
        <taxon>Bacillota</taxon>
        <taxon>Bacilli</taxon>
        <taxon>Lactobacillales</taxon>
        <taxon>Enterococcaceae</taxon>
        <taxon>Enterococcus</taxon>
    </lineage>
</organism>
<dbReference type="RefSeq" id="WP_071876793.1">
    <property type="nucleotide sequence ID" value="NZ_JXLC01000004.1"/>
</dbReference>
<gene>
    <name evidence="1" type="ORF">ATZ33_00390</name>
</gene>
<sequence length="386" mass="44994">MTETNEFNYVSYSTPRLTSDIQPLIDSTFTWQPIKAEVISEFDFSTWSSQQREQHHFLDFPFPKDTAELAKTIFDILNLDIYRNGPNDNLKENINEILDTIEQNIIANKAIPIILPAYPGRALNLLQRTRPEPDLGEVASFTRFALLTEHVEKYYDNGLKFIIILDGRAYSPFYGYTPESVRLYPRDLKKIAKKLDMETKIEFVDIQDLVDERIDEYNLIYSEAEKEIESKWNDPTYTFKEELIHSMKMGSNVAPINAAAMKFTKYYNSDDDTLAQVDQMRQAVTARSEYTAFKYMVFLVTITKMTLLKSKFSNAIRGTVHPKKGQYSPHLVNQFTSIVPWHGIAVLRNNGRVDSIYESFILEQPHKYTAVYLENEYTPFYYREND</sequence>
<dbReference type="InterPro" id="IPR007817">
    <property type="entry name" value="Isocyanide_synthase_DIT1"/>
</dbReference>
<dbReference type="PANTHER" id="PTHR37285">
    <property type="entry name" value="SPORE WALL MATURATION PROTEIN DIT1"/>
    <property type="match status" value="1"/>
</dbReference>
<protein>
    <recommendedName>
        <fullName evidence="3">Pyoverdine/dityrosine biosynthesis protein</fullName>
    </recommendedName>
</protein>
<dbReference type="Pfam" id="PF05141">
    <property type="entry name" value="DIT1_PvcA"/>
    <property type="match status" value="1"/>
</dbReference>
<evidence type="ECO:0008006" key="3">
    <source>
        <dbReference type="Google" id="ProtNLM"/>
    </source>
</evidence>
<name>A0ABM5W4B5_9ENTE</name>
<dbReference type="PANTHER" id="PTHR37285:SF5">
    <property type="entry name" value="SPORE WALL MATURATION PROTEIN DIT1"/>
    <property type="match status" value="1"/>
</dbReference>
<keyword evidence="2" id="KW-1185">Reference proteome</keyword>
<reference evidence="1 2" key="1">
    <citation type="submission" date="2015-12" db="EMBL/GenBank/DDBJ databases">
        <authorList>
            <person name="Lauer A."/>
            <person name="Humrighouse B."/>
            <person name="Loparev V."/>
            <person name="Shewmaker P.L."/>
            <person name="Whitney A.M."/>
            <person name="McLaughlin R.W."/>
        </authorList>
    </citation>
    <scope>NUCLEOTIDE SEQUENCE [LARGE SCALE GENOMIC DNA]</scope>
    <source>
        <strain evidence="1 2">LMG 23085</strain>
    </source>
</reference>
<accession>A0ABM5W4B5</accession>
<evidence type="ECO:0000313" key="1">
    <source>
        <dbReference type="EMBL" id="ALR99891.1"/>
    </source>
</evidence>
<dbReference type="EMBL" id="CP013614">
    <property type="protein sequence ID" value="ALR99891.1"/>
    <property type="molecule type" value="Genomic_DNA"/>
</dbReference>
<proteinExistence type="predicted"/>
<dbReference type="Proteomes" id="UP000065511">
    <property type="component" value="Chromosome"/>
</dbReference>
<evidence type="ECO:0000313" key="2">
    <source>
        <dbReference type="Proteomes" id="UP000065511"/>
    </source>
</evidence>